<protein>
    <submittedName>
        <fullName evidence="2">Uncharacterized protein</fullName>
    </submittedName>
</protein>
<feature type="compositionally biased region" description="Acidic residues" evidence="1">
    <location>
        <begin position="107"/>
        <end position="116"/>
    </location>
</feature>
<reference evidence="3" key="1">
    <citation type="submission" date="2024-04" db="EMBL/GenBank/DDBJ databases">
        <title>Salinicola lusitanus LLJ914,a marine bacterium isolated from the Okinawa Trough.</title>
        <authorList>
            <person name="Li J."/>
        </authorList>
    </citation>
    <scope>NUCLEOTIDE SEQUENCE [LARGE SCALE GENOMIC DNA]</scope>
</reference>
<accession>A0AAW0Q395</accession>
<comment type="caution">
    <text evidence="2">The sequence shown here is derived from an EMBL/GenBank/DDBJ whole genome shotgun (WGS) entry which is preliminary data.</text>
</comment>
<evidence type="ECO:0000313" key="2">
    <source>
        <dbReference type="EMBL" id="KAK7938609.1"/>
    </source>
</evidence>
<dbReference type="Proteomes" id="UP001460270">
    <property type="component" value="Unassembled WGS sequence"/>
</dbReference>
<name>A0AAW0Q395_9GOBI</name>
<sequence length="116" mass="12928">MSLDLNPHRNVWDLFRLRVRRHSEERRRPGPALGVQLMGNIWVIVGRTPTSWKPAHISKNTALTSGCSCQDCGERDRPGSTGAGPESRVKTSAKDSTCRIPASDNGFWDEEEETVP</sequence>
<dbReference type="AlphaFoldDB" id="A0AAW0Q395"/>
<evidence type="ECO:0000313" key="3">
    <source>
        <dbReference type="Proteomes" id="UP001460270"/>
    </source>
</evidence>
<organism evidence="2 3">
    <name type="scientific">Mugilogobius chulae</name>
    <name type="common">yellowstripe goby</name>
    <dbReference type="NCBI Taxonomy" id="88201"/>
    <lineage>
        <taxon>Eukaryota</taxon>
        <taxon>Metazoa</taxon>
        <taxon>Chordata</taxon>
        <taxon>Craniata</taxon>
        <taxon>Vertebrata</taxon>
        <taxon>Euteleostomi</taxon>
        <taxon>Actinopterygii</taxon>
        <taxon>Neopterygii</taxon>
        <taxon>Teleostei</taxon>
        <taxon>Neoteleostei</taxon>
        <taxon>Acanthomorphata</taxon>
        <taxon>Gobiaria</taxon>
        <taxon>Gobiiformes</taxon>
        <taxon>Gobioidei</taxon>
        <taxon>Gobiidae</taxon>
        <taxon>Gobionellinae</taxon>
        <taxon>Mugilogobius</taxon>
    </lineage>
</organism>
<keyword evidence="3" id="KW-1185">Reference proteome</keyword>
<proteinExistence type="predicted"/>
<feature type="compositionally biased region" description="Basic and acidic residues" evidence="1">
    <location>
        <begin position="87"/>
        <end position="97"/>
    </location>
</feature>
<evidence type="ECO:0000256" key="1">
    <source>
        <dbReference type="SAM" id="MobiDB-lite"/>
    </source>
</evidence>
<dbReference type="EMBL" id="JBBPFD010000002">
    <property type="protein sequence ID" value="KAK7938609.1"/>
    <property type="molecule type" value="Genomic_DNA"/>
</dbReference>
<gene>
    <name evidence="2" type="ORF">WMY93_001935</name>
</gene>
<feature type="region of interest" description="Disordered" evidence="1">
    <location>
        <begin position="68"/>
        <end position="116"/>
    </location>
</feature>